<feature type="non-terminal residue" evidence="3">
    <location>
        <position position="175"/>
    </location>
</feature>
<dbReference type="OMA" id="YRRRRYC"/>
<evidence type="ECO:0000313" key="4">
    <source>
        <dbReference type="Proteomes" id="UP000270924"/>
    </source>
</evidence>
<dbReference type="AlphaFoldDB" id="A0A3P7DF84"/>
<feature type="compositionally biased region" description="Basic residues" evidence="1">
    <location>
        <begin position="166"/>
        <end position="175"/>
    </location>
</feature>
<protein>
    <submittedName>
        <fullName evidence="3">Uncharacterized protein</fullName>
    </submittedName>
</protein>
<keyword evidence="2" id="KW-0472">Membrane</keyword>
<reference evidence="3 4" key="1">
    <citation type="submission" date="2018-11" db="EMBL/GenBank/DDBJ databases">
        <authorList>
            <consortium name="Pathogen Informatics"/>
        </authorList>
    </citation>
    <scope>NUCLEOTIDE SEQUENCE [LARGE SCALE GENOMIC DNA]</scope>
</reference>
<keyword evidence="2" id="KW-0812">Transmembrane</keyword>
<accession>A0A3P7DF84</accession>
<feature type="transmembrane region" description="Helical" evidence="2">
    <location>
        <begin position="26"/>
        <end position="52"/>
    </location>
</feature>
<evidence type="ECO:0000313" key="3">
    <source>
        <dbReference type="EMBL" id="VDM08460.1"/>
    </source>
</evidence>
<dbReference type="Proteomes" id="UP000270924">
    <property type="component" value="Unassembled WGS sequence"/>
</dbReference>
<feature type="compositionally biased region" description="Low complexity" evidence="1">
    <location>
        <begin position="120"/>
        <end position="135"/>
    </location>
</feature>
<feature type="compositionally biased region" description="Low complexity" evidence="1">
    <location>
        <begin position="67"/>
        <end position="80"/>
    </location>
</feature>
<proteinExistence type="predicted"/>
<dbReference type="InParanoid" id="A0A3P7DF84"/>
<gene>
    <name evidence="3" type="ORF">WBA_LOCUS1846</name>
</gene>
<evidence type="ECO:0000256" key="2">
    <source>
        <dbReference type="SAM" id="Phobius"/>
    </source>
</evidence>
<name>A0A3P7DF84_WUCBA</name>
<feature type="region of interest" description="Disordered" evidence="1">
    <location>
        <begin position="57"/>
        <end position="175"/>
    </location>
</feature>
<evidence type="ECO:0000256" key="1">
    <source>
        <dbReference type="SAM" id="MobiDB-lite"/>
    </source>
</evidence>
<sequence>MSVECLRLLWYLAGILPHWDLNASNLISLGLPGGTVCFNCLLLLHFNLTFLLTRRDTGQMSSDGNRSESAPIRSASRSRSGTPMASGKSNGHARSPSGSRPRSSSHHSLSQSPVRERSAASRSSGGHEASRSPSRARSRSRDDRRVRRSRSPEERKRYRSRSRDSRYRRRRYCLS</sequence>
<keyword evidence="4" id="KW-1185">Reference proteome</keyword>
<feature type="compositionally biased region" description="Basic and acidic residues" evidence="1">
    <location>
        <begin position="139"/>
        <end position="165"/>
    </location>
</feature>
<dbReference type="EMBL" id="UYWW01000435">
    <property type="protein sequence ID" value="VDM08460.1"/>
    <property type="molecule type" value="Genomic_DNA"/>
</dbReference>
<organism evidence="3 4">
    <name type="scientific">Wuchereria bancrofti</name>
    <dbReference type="NCBI Taxonomy" id="6293"/>
    <lineage>
        <taxon>Eukaryota</taxon>
        <taxon>Metazoa</taxon>
        <taxon>Ecdysozoa</taxon>
        <taxon>Nematoda</taxon>
        <taxon>Chromadorea</taxon>
        <taxon>Rhabditida</taxon>
        <taxon>Spirurina</taxon>
        <taxon>Spiruromorpha</taxon>
        <taxon>Filarioidea</taxon>
        <taxon>Onchocercidae</taxon>
        <taxon>Wuchereria</taxon>
    </lineage>
</organism>
<feature type="compositionally biased region" description="Low complexity" evidence="1">
    <location>
        <begin position="92"/>
        <end position="113"/>
    </location>
</feature>
<keyword evidence="2" id="KW-1133">Transmembrane helix</keyword>